<protein>
    <submittedName>
        <fullName evidence="1">Unconventional myosin-X</fullName>
    </submittedName>
</protein>
<dbReference type="AlphaFoldDB" id="A0A4Z2CK86"/>
<accession>A0A4Z2CK86</accession>
<sequence length="115" mass="12117">MVICRSLRHGNTLWTFISCGGSRASISSRKAPNSLPLVLLKGFVDKEGVLLHLRFLGTVPVSREDKGDCELEDVGDTGLAEGADVGRVSSKRLGGCPLVVTGVNGQCHFLVLGPA</sequence>
<keyword evidence="2" id="KW-1185">Reference proteome</keyword>
<evidence type="ECO:0000313" key="1">
    <source>
        <dbReference type="EMBL" id="TNN04703.1"/>
    </source>
</evidence>
<dbReference type="Proteomes" id="UP000311919">
    <property type="component" value="Unassembled WGS sequence"/>
</dbReference>
<comment type="caution">
    <text evidence="1">The sequence shown here is derived from an EMBL/GenBank/DDBJ whole genome shotgun (WGS) entry which is preliminary data.</text>
</comment>
<proteinExistence type="predicted"/>
<gene>
    <name evidence="1" type="ORF">EWB00_000441</name>
</gene>
<organism evidence="1 2">
    <name type="scientific">Schistosoma japonicum</name>
    <name type="common">Blood fluke</name>
    <dbReference type="NCBI Taxonomy" id="6182"/>
    <lineage>
        <taxon>Eukaryota</taxon>
        <taxon>Metazoa</taxon>
        <taxon>Spiralia</taxon>
        <taxon>Lophotrochozoa</taxon>
        <taxon>Platyhelminthes</taxon>
        <taxon>Trematoda</taxon>
        <taxon>Digenea</taxon>
        <taxon>Strigeidida</taxon>
        <taxon>Schistosomatoidea</taxon>
        <taxon>Schistosomatidae</taxon>
        <taxon>Schistosoma</taxon>
    </lineage>
</organism>
<evidence type="ECO:0000313" key="2">
    <source>
        <dbReference type="Proteomes" id="UP000311919"/>
    </source>
</evidence>
<name>A0A4Z2CK86_SCHJA</name>
<dbReference type="PROSITE" id="PS51257">
    <property type="entry name" value="PROKAR_LIPOPROTEIN"/>
    <property type="match status" value="1"/>
</dbReference>
<reference evidence="1 2" key="1">
    <citation type="submission" date="2019-03" db="EMBL/GenBank/DDBJ databases">
        <title>An improved genome assembly of the fluke Schistosoma japonicum.</title>
        <authorList>
            <person name="Hu W."/>
            <person name="Luo F."/>
            <person name="Yin M."/>
            <person name="Mo X."/>
            <person name="Sun C."/>
            <person name="Wu Q."/>
            <person name="Zhu B."/>
            <person name="Xiang M."/>
            <person name="Wang J."/>
            <person name="Wang Y."/>
            <person name="Zhang T."/>
            <person name="Xu B."/>
            <person name="Zheng H."/>
            <person name="Feng Z."/>
        </authorList>
    </citation>
    <scope>NUCLEOTIDE SEQUENCE [LARGE SCALE GENOMIC DNA]</scope>
    <source>
        <strain evidence="1">HuSjv2</strain>
        <tissue evidence="1">Worms</tissue>
    </source>
</reference>
<dbReference type="EMBL" id="SKCS01001113">
    <property type="protein sequence ID" value="TNN04703.1"/>
    <property type="molecule type" value="Genomic_DNA"/>
</dbReference>